<sequence>MANGGADRGGFYREGLIAATCWCCGKILCAPLVAELDFEAEVPAAKSIRRVKIEQMGFSNPILRTEVNIKRIEEPAVTEGWKMAQLEGKTVSAIWREQCLDGAGEFYVAD</sequence>
<keyword evidence="2" id="KW-1185">Reference proteome</keyword>
<proteinExistence type="predicted"/>
<gene>
    <name evidence="1" type="ORF">F0562_003836</name>
</gene>
<name>A0A5J5BZH5_9ASTE</name>
<dbReference type="Proteomes" id="UP000325577">
    <property type="component" value="Linkage Group LG1"/>
</dbReference>
<evidence type="ECO:0000313" key="2">
    <source>
        <dbReference type="Proteomes" id="UP000325577"/>
    </source>
</evidence>
<accession>A0A5J5BZH5</accession>
<dbReference type="AlphaFoldDB" id="A0A5J5BZH5"/>
<evidence type="ECO:0000313" key="1">
    <source>
        <dbReference type="EMBL" id="KAA8547300.1"/>
    </source>
</evidence>
<organism evidence="1 2">
    <name type="scientific">Nyssa sinensis</name>
    <dbReference type="NCBI Taxonomy" id="561372"/>
    <lineage>
        <taxon>Eukaryota</taxon>
        <taxon>Viridiplantae</taxon>
        <taxon>Streptophyta</taxon>
        <taxon>Embryophyta</taxon>
        <taxon>Tracheophyta</taxon>
        <taxon>Spermatophyta</taxon>
        <taxon>Magnoliopsida</taxon>
        <taxon>eudicotyledons</taxon>
        <taxon>Gunneridae</taxon>
        <taxon>Pentapetalae</taxon>
        <taxon>asterids</taxon>
        <taxon>Cornales</taxon>
        <taxon>Nyssaceae</taxon>
        <taxon>Nyssa</taxon>
    </lineage>
</organism>
<dbReference type="EMBL" id="CM018032">
    <property type="protein sequence ID" value="KAA8547300.1"/>
    <property type="molecule type" value="Genomic_DNA"/>
</dbReference>
<protein>
    <submittedName>
        <fullName evidence="1">Uncharacterized protein</fullName>
    </submittedName>
</protein>
<reference evidence="1 2" key="1">
    <citation type="submission" date="2019-09" db="EMBL/GenBank/DDBJ databases">
        <title>A chromosome-level genome assembly of the Chinese tupelo Nyssa sinensis.</title>
        <authorList>
            <person name="Yang X."/>
            <person name="Kang M."/>
            <person name="Yang Y."/>
            <person name="Xiong H."/>
            <person name="Wang M."/>
            <person name="Zhang Z."/>
            <person name="Wang Z."/>
            <person name="Wu H."/>
            <person name="Ma T."/>
            <person name="Liu J."/>
            <person name="Xi Z."/>
        </authorList>
    </citation>
    <scope>NUCLEOTIDE SEQUENCE [LARGE SCALE GENOMIC DNA]</scope>
    <source>
        <strain evidence="1">J267</strain>
        <tissue evidence="1">Leaf</tissue>
    </source>
</reference>